<evidence type="ECO:0000313" key="2">
    <source>
        <dbReference type="EMBL" id="GMF30848.1"/>
    </source>
</evidence>
<accession>A0A9W6UCR5</accession>
<keyword evidence="3" id="KW-1185">Reference proteome</keyword>
<dbReference type="Proteomes" id="UP001165121">
    <property type="component" value="Unassembled WGS sequence"/>
</dbReference>
<sequence length="132" mass="14445">MQTDERYSIKPPIANNTDLYPFQAKPAVNASAFIAMSGKQRSFLLLHKCLGHPIVRILHDLSRSHAIRGLDATASVNPKEPLICTACTLAKSHRSPFYSDRVVDRATAPSEKVHPDICSPLLCLALLVAVTL</sequence>
<dbReference type="EMBL" id="BSXT01000606">
    <property type="protein sequence ID" value="GMF30848.1"/>
    <property type="molecule type" value="Genomic_DNA"/>
</dbReference>
<reference evidence="2" key="1">
    <citation type="submission" date="2023-04" db="EMBL/GenBank/DDBJ databases">
        <title>Phytophthora fragariaefolia NBRC 109709.</title>
        <authorList>
            <person name="Ichikawa N."/>
            <person name="Sato H."/>
            <person name="Tonouchi N."/>
        </authorList>
    </citation>
    <scope>NUCLEOTIDE SEQUENCE</scope>
    <source>
        <strain evidence="2">NBRC 109709</strain>
    </source>
</reference>
<evidence type="ECO:0000259" key="1">
    <source>
        <dbReference type="Pfam" id="PF13976"/>
    </source>
</evidence>
<proteinExistence type="predicted"/>
<gene>
    <name evidence="2" type="ORF">Pfra01_000691800</name>
</gene>
<organism evidence="2 3">
    <name type="scientific">Phytophthora fragariaefolia</name>
    <dbReference type="NCBI Taxonomy" id="1490495"/>
    <lineage>
        <taxon>Eukaryota</taxon>
        <taxon>Sar</taxon>
        <taxon>Stramenopiles</taxon>
        <taxon>Oomycota</taxon>
        <taxon>Peronosporomycetes</taxon>
        <taxon>Peronosporales</taxon>
        <taxon>Peronosporaceae</taxon>
        <taxon>Phytophthora</taxon>
    </lineage>
</organism>
<dbReference type="OrthoDB" id="127593at2759"/>
<protein>
    <submittedName>
        <fullName evidence="2">Unnamed protein product</fullName>
    </submittedName>
</protein>
<comment type="caution">
    <text evidence="2">The sequence shown here is derived from an EMBL/GenBank/DDBJ whole genome shotgun (WGS) entry which is preliminary data.</text>
</comment>
<dbReference type="InterPro" id="IPR025724">
    <property type="entry name" value="GAG-pre-integrase_dom"/>
</dbReference>
<evidence type="ECO:0000313" key="3">
    <source>
        <dbReference type="Proteomes" id="UP001165121"/>
    </source>
</evidence>
<name>A0A9W6UCR5_9STRA</name>
<dbReference type="Pfam" id="PF13976">
    <property type="entry name" value="gag_pre-integrs"/>
    <property type="match status" value="1"/>
</dbReference>
<dbReference type="AlphaFoldDB" id="A0A9W6UCR5"/>
<feature type="domain" description="GAG-pre-integrase" evidence="1">
    <location>
        <begin position="18"/>
        <end position="92"/>
    </location>
</feature>